<keyword evidence="4" id="KW-1185">Reference proteome</keyword>
<dbReference type="AlphaFoldDB" id="A0A0P7X5A4"/>
<dbReference type="Proteomes" id="UP000050497">
    <property type="component" value="Unassembled WGS sequence"/>
</dbReference>
<name>A0A0P7X5A4_9HYPH</name>
<accession>A0A0P7X5A4</accession>
<evidence type="ECO:0000313" key="3">
    <source>
        <dbReference type="Proteomes" id="UP000050497"/>
    </source>
</evidence>
<organism evidence="1 3">
    <name type="scientific">Saliniramus fredricksonii</name>
    <dbReference type="NCBI Taxonomy" id="1653334"/>
    <lineage>
        <taxon>Bacteria</taxon>
        <taxon>Pseudomonadati</taxon>
        <taxon>Pseudomonadota</taxon>
        <taxon>Alphaproteobacteria</taxon>
        <taxon>Hyphomicrobiales</taxon>
        <taxon>Salinarimonadaceae</taxon>
        <taxon>Saliniramus</taxon>
    </lineage>
</organism>
<evidence type="ECO:0000313" key="2">
    <source>
        <dbReference type="EMBL" id="SCC80618.1"/>
    </source>
</evidence>
<protein>
    <submittedName>
        <fullName evidence="1">Uncharacterized protein</fullName>
    </submittedName>
</protein>
<evidence type="ECO:0000313" key="4">
    <source>
        <dbReference type="Proteomes" id="UP000182800"/>
    </source>
</evidence>
<dbReference type="EMBL" id="LJSX01000019">
    <property type="protein sequence ID" value="KPQ10096.1"/>
    <property type="molecule type" value="Genomic_DNA"/>
</dbReference>
<sequence>MMGPGMRRLCRLLMRGMLVLLIVVLGFASPVVYVETMCREDAVSQVSTPLAERTRSATRTLMTYPEWHIVHAYDDYAEIISRRDPHDFGYWSAITGYWRIVCDLTRASAALGEVDGETRQMIHIIGVSFTFEMLLKAAYEESIGRLVTWVRGPEQSALDQLSARQAAAYAEFLQQVPWYRYDFRADAAALRAASQGTFRDRERAIALGLEHHARAAYAGLIAQAVEAVGQDELTLEMVVADLDPRILEAADGVRLLRMTEQGALVETPRYRKLTGILFDWAQAGARFVEIAGNDQIMFTAISQRSGQEGALADLPRQGYGDTRHLFLIPVGELGGALRNLEENGLQLEHVHDY</sequence>
<reference evidence="1 3" key="1">
    <citation type="submission" date="2015-09" db="EMBL/GenBank/DDBJ databases">
        <title>Identification and resolution of microdiversity through metagenomic sequencing of parallel consortia.</title>
        <authorList>
            <person name="Nelson W.C."/>
            <person name="Romine M.F."/>
            <person name="Lindemann S.R."/>
        </authorList>
    </citation>
    <scope>NUCLEOTIDE SEQUENCE [LARGE SCALE GENOMIC DNA]</scope>
    <source>
        <strain evidence="1">HL-109</strain>
    </source>
</reference>
<dbReference type="STRING" id="1653334.GA0071312_1598"/>
<dbReference type="Proteomes" id="UP000182800">
    <property type="component" value="Unassembled WGS sequence"/>
</dbReference>
<proteinExistence type="predicted"/>
<comment type="caution">
    <text evidence="1">The sequence shown here is derived from an EMBL/GenBank/DDBJ whole genome shotgun (WGS) entry which is preliminary data.</text>
</comment>
<reference evidence="2 4" key="2">
    <citation type="submission" date="2016-08" db="EMBL/GenBank/DDBJ databases">
        <authorList>
            <person name="Varghese N."/>
            <person name="Submissions Spin"/>
        </authorList>
    </citation>
    <scope>NUCLEOTIDE SEQUENCE [LARGE SCALE GENOMIC DNA]</scope>
    <source>
        <strain evidence="2 4">HL-109</strain>
    </source>
</reference>
<dbReference type="PATRIC" id="fig|1653334.4.peg.252"/>
<evidence type="ECO:0000313" key="1">
    <source>
        <dbReference type="EMBL" id="KPQ10096.1"/>
    </source>
</evidence>
<dbReference type="EMBL" id="FMBM01000002">
    <property type="protein sequence ID" value="SCC80618.1"/>
    <property type="molecule type" value="Genomic_DNA"/>
</dbReference>
<gene>
    <name evidence="2" type="ORF">GA0071312_1598</name>
    <name evidence="1" type="ORF">HLUCCO17_12525</name>
</gene>